<evidence type="ECO:0000256" key="2">
    <source>
        <dbReference type="RuleBase" id="RU363103"/>
    </source>
</evidence>
<dbReference type="Pfam" id="PF05071">
    <property type="entry name" value="NDUFA12"/>
    <property type="match status" value="1"/>
</dbReference>
<keyword evidence="5" id="KW-1185">Reference proteome</keyword>
<reference evidence="5" key="1">
    <citation type="journal article" date="2018" name="Nat. Microbiol.">
        <title>Leveraging single-cell genomics to expand the fungal tree of life.</title>
        <authorList>
            <person name="Ahrendt S.R."/>
            <person name="Quandt C.A."/>
            <person name="Ciobanu D."/>
            <person name="Clum A."/>
            <person name="Salamov A."/>
            <person name="Andreopoulos B."/>
            <person name="Cheng J.F."/>
            <person name="Woyke T."/>
            <person name="Pelin A."/>
            <person name="Henrissat B."/>
            <person name="Reynolds N.K."/>
            <person name="Benny G.L."/>
            <person name="Smith M.E."/>
            <person name="James T.Y."/>
            <person name="Grigoriev I.V."/>
        </authorList>
    </citation>
    <scope>NUCLEOTIDE SEQUENCE [LARGE SCALE GENOMIC DNA]</scope>
</reference>
<proteinExistence type="inferred from homology"/>
<keyword evidence="2" id="KW-0249">Electron transport</keyword>
<keyword evidence="4" id="KW-0830">Ubiquinone</keyword>
<evidence type="ECO:0000256" key="1">
    <source>
        <dbReference type="ARBA" id="ARBA00007355"/>
    </source>
</evidence>
<keyword evidence="2" id="KW-0496">Mitochondrion</keyword>
<dbReference type="InterPro" id="IPR007763">
    <property type="entry name" value="NDUFA12"/>
</dbReference>
<dbReference type="GO" id="GO:0045271">
    <property type="term" value="C:respiratory chain complex I"/>
    <property type="evidence" value="ECO:0007669"/>
    <property type="project" value="InterPro"/>
</dbReference>
<dbReference type="PANTHER" id="PTHR12910">
    <property type="entry name" value="NADH-UBIQUINONE OXIDOREDUCTASE SUBUNIT B17.2"/>
    <property type="match status" value="1"/>
</dbReference>
<keyword evidence="2" id="KW-0813">Transport</keyword>
<gene>
    <name evidence="4" type="ORF">BJ684DRAFT_7342</name>
</gene>
<feature type="compositionally biased region" description="Polar residues" evidence="3">
    <location>
        <begin position="103"/>
        <end position="112"/>
    </location>
</feature>
<organism evidence="4 5">
    <name type="scientific">Piptocephalis cylindrospora</name>
    <dbReference type="NCBI Taxonomy" id="1907219"/>
    <lineage>
        <taxon>Eukaryota</taxon>
        <taxon>Fungi</taxon>
        <taxon>Fungi incertae sedis</taxon>
        <taxon>Zoopagomycota</taxon>
        <taxon>Zoopagomycotina</taxon>
        <taxon>Zoopagomycetes</taxon>
        <taxon>Zoopagales</taxon>
        <taxon>Piptocephalidaceae</taxon>
        <taxon>Piptocephalis</taxon>
    </lineage>
</organism>
<dbReference type="GO" id="GO:0006979">
    <property type="term" value="P:response to oxidative stress"/>
    <property type="evidence" value="ECO:0007669"/>
    <property type="project" value="TreeGrafter"/>
</dbReference>
<evidence type="ECO:0000256" key="3">
    <source>
        <dbReference type="SAM" id="MobiDB-lite"/>
    </source>
</evidence>
<dbReference type="GO" id="GO:0005743">
    <property type="term" value="C:mitochondrial inner membrane"/>
    <property type="evidence" value="ECO:0007669"/>
    <property type="project" value="UniProtKB-SubCell"/>
</dbReference>
<dbReference type="Proteomes" id="UP000267251">
    <property type="component" value="Unassembled WGS sequence"/>
</dbReference>
<sequence>MSLPRWVGKVLKAGPVRAARQQFNLDFVKTGQHVGTDAAGNKYYEDLTEHYGRDRWVEPPTWGHFDPSSIPAEWHGWMHKMDDHIVKNPEDQPRSKWMEPHTENPTGTSKAYKAYSTTTSKFEAWEPKVASRS</sequence>
<comment type="similarity">
    <text evidence="1 2">Belongs to the complex I NDUFA12 subunit family.</text>
</comment>
<name>A0A4V1IYN9_9FUNG</name>
<dbReference type="AlphaFoldDB" id="A0A4V1IYN9"/>
<evidence type="ECO:0000313" key="4">
    <source>
        <dbReference type="EMBL" id="RKP15219.1"/>
    </source>
</evidence>
<dbReference type="PANTHER" id="PTHR12910:SF2">
    <property type="entry name" value="NADH DEHYDROGENASE [UBIQUINONE] 1 ALPHA SUBCOMPLEX SUBUNIT 12"/>
    <property type="match status" value="1"/>
</dbReference>
<protein>
    <recommendedName>
        <fullName evidence="2">NADH dehydrogenase [ubiquinone] 1 alpha subcomplex subunit</fullName>
    </recommendedName>
</protein>
<comment type="subcellular location">
    <subcellularLocation>
        <location evidence="2">Mitochondrion inner membrane</location>
        <topology evidence="2">Peripheral membrane protein</topology>
        <orientation evidence="2">Matrix side</orientation>
    </subcellularLocation>
</comment>
<keyword evidence="2" id="KW-0679">Respiratory chain</keyword>
<evidence type="ECO:0000313" key="5">
    <source>
        <dbReference type="Proteomes" id="UP000267251"/>
    </source>
</evidence>
<comment type="function">
    <text evidence="2">Accessory subunit of the mitochondrial membrane respiratory chain NADH dehydrogenase (Complex I), that is believed not to be involved in catalysis. Complex I functions in the transfer of electrons from NADH to the respiratory chain. The immediate electron acceptor for the enzyme is believed to be ubiquinone.</text>
</comment>
<keyword evidence="2" id="KW-0472">Membrane</keyword>
<feature type="compositionally biased region" description="Basic and acidic residues" evidence="3">
    <location>
        <begin position="86"/>
        <end position="102"/>
    </location>
</feature>
<keyword evidence="2" id="KW-0999">Mitochondrion inner membrane</keyword>
<dbReference type="EMBL" id="KZ987748">
    <property type="protein sequence ID" value="RKP15219.1"/>
    <property type="molecule type" value="Genomic_DNA"/>
</dbReference>
<accession>A0A4V1IYN9</accession>
<feature type="region of interest" description="Disordered" evidence="3">
    <location>
        <begin position="86"/>
        <end position="112"/>
    </location>
</feature>
<dbReference type="OrthoDB" id="274641at2759"/>